<evidence type="ECO:0000256" key="7">
    <source>
        <dbReference type="ARBA" id="ARBA00023054"/>
    </source>
</evidence>
<dbReference type="EMBL" id="CAEFZW010000003">
    <property type="protein sequence ID" value="CAB4254041.1"/>
    <property type="molecule type" value="Genomic_DNA"/>
</dbReference>
<keyword evidence="5 13" id="KW-0347">Helicase</keyword>
<evidence type="ECO:0000256" key="5">
    <source>
        <dbReference type="ARBA" id="ARBA00022806"/>
    </source>
</evidence>
<dbReference type="SMART" id="SM00487">
    <property type="entry name" value="DEXDc"/>
    <property type="match status" value="1"/>
</dbReference>
<keyword evidence="4" id="KW-0378">Hydrolase</keyword>
<evidence type="ECO:0000259" key="12">
    <source>
        <dbReference type="PROSITE" id="PS51194"/>
    </source>
</evidence>
<keyword evidence="8" id="KW-0539">Nucleus</keyword>
<proteinExistence type="inferred from homology"/>
<evidence type="ECO:0000256" key="3">
    <source>
        <dbReference type="ARBA" id="ARBA00022741"/>
    </source>
</evidence>
<protein>
    <submittedName>
        <fullName evidence="13">Similar to Saccharomyces cerevisiae YFR038W IRC5 Putative ATPase containing the DEAD/H helicase-related sequence motif</fullName>
    </submittedName>
</protein>
<comment type="similarity">
    <text evidence="2">Belongs to the SNF2/RAD54 helicase family.</text>
</comment>
<comment type="caution">
    <text evidence="13">The sequence shown here is derived from an EMBL/GenBank/DDBJ whole genome shotgun (WGS) entry which is preliminary data.</text>
</comment>
<keyword evidence="7 9" id="KW-0175">Coiled coil</keyword>
<comment type="subcellular location">
    <subcellularLocation>
        <location evidence="1">Nucleus</location>
    </subcellularLocation>
</comment>
<evidence type="ECO:0000256" key="4">
    <source>
        <dbReference type="ARBA" id="ARBA00022801"/>
    </source>
</evidence>
<evidence type="ECO:0000256" key="2">
    <source>
        <dbReference type="ARBA" id="ARBA00007025"/>
    </source>
</evidence>
<organism evidence="13 14">
    <name type="scientific">Maudiozyma barnettii</name>
    <dbReference type="NCBI Taxonomy" id="61262"/>
    <lineage>
        <taxon>Eukaryota</taxon>
        <taxon>Fungi</taxon>
        <taxon>Dikarya</taxon>
        <taxon>Ascomycota</taxon>
        <taxon>Saccharomycotina</taxon>
        <taxon>Saccharomycetes</taxon>
        <taxon>Saccharomycetales</taxon>
        <taxon>Saccharomycetaceae</taxon>
        <taxon>Maudiozyma</taxon>
    </lineage>
</organism>
<dbReference type="Pfam" id="PF00176">
    <property type="entry name" value="SNF2-rel_dom"/>
    <property type="match status" value="1"/>
</dbReference>
<dbReference type="Gene3D" id="3.40.50.10810">
    <property type="entry name" value="Tandem AAA-ATPase domain"/>
    <property type="match status" value="1"/>
</dbReference>
<dbReference type="Pfam" id="PF00271">
    <property type="entry name" value="Helicase_C"/>
    <property type="match status" value="1"/>
</dbReference>
<evidence type="ECO:0000256" key="6">
    <source>
        <dbReference type="ARBA" id="ARBA00022840"/>
    </source>
</evidence>
<dbReference type="GO" id="GO:0005524">
    <property type="term" value="F:ATP binding"/>
    <property type="evidence" value="ECO:0007669"/>
    <property type="project" value="UniProtKB-KW"/>
</dbReference>
<dbReference type="Gene3D" id="3.40.50.300">
    <property type="entry name" value="P-loop containing nucleotide triphosphate hydrolases"/>
    <property type="match status" value="1"/>
</dbReference>
<name>A0A8H2VEG6_9SACH</name>
<dbReference type="GO" id="GO:0004386">
    <property type="term" value="F:helicase activity"/>
    <property type="evidence" value="ECO:0007669"/>
    <property type="project" value="UniProtKB-KW"/>
</dbReference>
<feature type="domain" description="Helicase C-terminal" evidence="12">
    <location>
        <begin position="618"/>
        <end position="769"/>
    </location>
</feature>
<dbReference type="SUPFAM" id="SSF52540">
    <property type="entry name" value="P-loop containing nucleoside triphosphate hydrolases"/>
    <property type="match status" value="2"/>
</dbReference>
<dbReference type="CDD" id="cd18793">
    <property type="entry name" value="SF2_C_SNF"/>
    <property type="match status" value="1"/>
</dbReference>
<keyword evidence="3" id="KW-0547">Nucleotide-binding</keyword>
<keyword evidence="6" id="KW-0067">ATP-binding</keyword>
<feature type="region of interest" description="Disordered" evidence="10">
    <location>
        <begin position="26"/>
        <end position="49"/>
    </location>
</feature>
<dbReference type="RefSeq" id="XP_041405885.1">
    <property type="nucleotide sequence ID" value="XM_041549951.1"/>
</dbReference>
<dbReference type="GO" id="GO:0016787">
    <property type="term" value="F:hydrolase activity"/>
    <property type="evidence" value="ECO:0007669"/>
    <property type="project" value="UniProtKB-KW"/>
</dbReference>
<dbReference type="InterPro" id="IPR000330">
    <property type="entry name" value="SNF2_N"/>
</dbReference>
<dbReference type="InterPro" id="IPR049730">
    <property type="entry name" value="SNF2/RAD54-like_C"/>
</dbReference>
<evidence type="ECO:0000313" key="13">
    <source>
        <dbReference type="EMBL" id="CAB4254041.1"/>
    </source>
</evidence>
<accession>A0A8H2VEG6</accession>
<feature type="compositionally biased region" description="Acidic residues" evidence="10">
    <location>
        <begin position="66"/>
        <end position="82"/>
    </location>
</feature>
<dbReference type="PROSITE" id="PS51194">
    <property type="entry name" value="HELICASE_CTER"/>
    <property type="match status" value="1"/>
</dbReference>
<dbReference type="InterPro" id="IPR027417">
    <property type="entry name" value="P-loop_NTPase"/>
</dbReference>
<dbReference type="PROSITE" id="PS51192">
    <property type="entry name" value="HELICASE_ATP_BIND_1"/>
    <property type="match status" value="1"/>
</dbReference>
<reference evidence="13 14" key="1">
    <citation type="submission" date="2020-05" db="EMBL/GenBank/DDBJ databases">
        <authorList>
            <person name="Casaregola S."/>
            <person name="Devillers H."/>
            <person name="Grondin C."/>
        </authorList>
    </citation>
    <scope>NUCLEOTIDE SEQUENCE [LARGE SCALE GENOMIC DNA]</scope>
    <source>
        <strain evidence="13 14">CLIB 1767</strain>
    </source>
</reference>
<evidence type="ECO:0000256" key="10">
    <source>
        <dbReference type="SAM" id="MobiDB-lite"/>
    </source>
</evidence>
<feature type="coiled-coil region" evidence="9">
    <location>
        <begin position="134"/>
        <end position="165"/>
    </location>
</feature>
<dbReference type="GO" id="GO:0005634">
    <property type="term" value="C:nucleus"/>
    <property type="evidence" value="ECO:0007669"/>
    <property type="project" value="UniProtKB-SubCell"/>
</dbReference>
<keyword evidence="14" id="KW-1185">Reference proteome</keyword>
<evidence type="ECO:0000256" key="8">
    <source>
        <dbReference type="ARBA" id="ARBA00023242"/>
    </source>
</evidence>
<dbReference type="AlphaFoldDB" id="A0A8H2VEG6"/>
<gene>
    <name evidence="13" type="ORF">KABA2_03S11132</name>
</gene>
<dbReference type="OrthoDB" id="5857104at2759"/>
<dbReference type="FunFam" id="3.40.50.10810:FF:000015">
    <property type="entry name" value="lymphoid-specific helicase isoform X1"/>
    <property type="match status" value="1"/>
</dbReference>
<evidence type="ECO:0000259" key="11">
    <source>
        <dbReference type="PROSITE" id="PS51192"/>
    </source>
</evidence>
<dbReference type="GeneID" id="64857019"/>
<feature type="domain" description="Helicase ATP-binding" evidence="11">
    <location>
        <begin position="245"/>
        <end position="412"/>
    </location>
</feature>
<evidence type="ECO:0000256" key="1">
    <source>
        <dbReference type="ARBA" id="ARBA00004123"/>
    </source>
</evidence>
<sequence length="860" mass="99247">MSSIGSRLTRTARAKNVLNYKEKEEYDLKPDIIPSDDDDDERSGTTLLGDSVAPIWLHDDVKEGSDIELDSENGEENDDDEQINTLIDGNHEGDDKEVESLEDLDEEDSRLVRDKLKKLDEFVNQSKVYSGIIADTLLKRSTELIEEKEEEKEEMVKKIGKKEEVSDMPVAKKQKPNKKKRSILDFFRSVKKTDDQLEAKEETEEKLNLNGSDASVNAEIKEEQPSLLENCVLKPYQMEGLNWLVTLYENGLNGILADEMGLGKTLQSIALLAFVYEMDTKGPFLIAAPLSTVDNWMNEFEKFAPSLPVLKYYHQGGFQERSKLLHNFFKKTKGTGIVVTSYEVIMRDADYIMSQEWKFLIVDEGHRLKNINSKLIRELKRINTNNRLLLTGTPLQNNLAELWSLLNFIMPDIFSDFEMFNKWFDFKNLDLQSNSQSLNKVINDELEKNLITNLHTILKPFLLRRLKKNVLMGILPPKREYIVNCPMTQIQKKFYTKALNSKLKLTVFKELVKEFFTINQDYIGRVSNKSIREYIDYKLNTENGNKIEDNEYPNDIIRGMDKLYKEHLHSELINKRLQNMMMQLRQIVDSTYLFYFPYLHPEDLTLDDLLKTSGKLQTLQKLVIPLIKRGHKILIFSQLVKMLDLLEDWCDLNSLKCLRIDGSVDNETRKQGIKQFNTEGDDHQVYLLSTRAAGLGINLTAADTVVLFDSDWNPQVDLQAMDRCHRIGQDKPVIIYRFCCDNTIEHVILTRASNKRKLERMVIQMGRFNTLKKLAFNEGSFLNQHTGANRSTNKELVKELSLLLMSGESSIGFTKNSKDDGQILSAEEIKELTDRSDSAYKENRVVDLPHARLFETVSGF</sequence>
<evidence type="ECO:0000313" key="14">
    <source>
        <dbReference type="Proteomes" id="UP000644660"/>
    </source>
</evidence>
<dbReference type="InterPro" id="IPR001650">
    <property type="entry name" value="Helicase_C-like"/>
</dbReference>
<dbReference type="InterPro" id="IPR014001">
    <property type="entry name" value="Helicase_ATP-bd"/>
</dbReference>
<feature type="compositionally biased region" description="Acidic residues" evidence="10">
    <location>
        <begin position="95"/>
        <end position="106"/>
    </location>
</feature>
<feature type="region of interest" description="Disordered" evidence="10">
    <location>
        <begin position="63"/>
        <end position="106"/>
    </location>
</feature>
<dbReference type="InterPro" id="IPR038718">
    <property type="entry name" value="SNF2-like_sf"/>
</dbReference>
<dbReference type="SMART" id="SM00490">
    <property type="entry name" value="HELICc"/>
    <property type="match status" value="1"/>
</dbReference>
<evidence type="ECO:0000256" key="9">
    <source>
        <dbReference type="SAM" id="Coils"/>
    </source>
</evidence>
<dbReference type="PANTHER" id="PTHR10799">
    <property type="entry name" value="SNF2/RAD54 HELICASE FAMILY"/>
    <property type="match status" value="1"/>
</dbReference>
<dbReference type="Proteomes" id="UP000644660">
    <property type="component" value="Unassembled WGS sequence"/>
</dbReference>